<dbReference type="NCBIfam" id="TIGR02033">
    <property type="entry name" value="D-hydantoinase"/>
    <property type="match status" value="1"/>
</dbReference>
<accession>A0A2T3JHC2</accession>
<evidence type="ECO:0000256" key="2">
    <source>
        <dbReference type="ARBA" id="ARBA00008829"/>
    </source>
</evidence>
<evidence type="ECO:0000256" key="4">
    <source>
        <dbReference type="ARBA" id="ARBA00022801"/>
    </source>
</evidence>
<sequence length="498" mass="55091">MKQSIHSANRPVDNDVRPTLIVNGIVVDAHSESKKQILIIDGKIAKVAHTIDDYPKGTKVIDAAGLYVMPGGIDVHTHFNIDAGFTRSIDDFYTGTRSAACGGTTMVIDHMGFGPKGCNLHHQLSVYKDYAGNNAVIDYSFHGVIQHINDEILAEMASMVEEEGISSFKLYLTYGYKLDDDSVLRALTQLNKVNALTTVHPENDAAIALRRTQLLEAGKTAPKYHAISRPLECEAEAIGRMINLARLADNAPLYIVHLSNGLGLDYIRLARQNKQPVWAETCPQYLLLDESCYERDDALKFILSPPLRPIAEREKLWQGLMDGSIDTVATDHCSFTYHEQKQRGKDNFSACPNGMPGVETRMPLLFSEGVMAGRITPSRFVELTSYMPAKLFGLYPQKGSFDIGADADIVLFDPKENVTVTHDLLHDNTDYTPFESIESHGWPVMTLSRGNVVACMGEFMGKAGNGRFVHRKPFSTQHISMSELSTEQTSANHGGEKE</sequence>
<dbReference type="InterPro" id="IPR032466">
    <property type="entry name" value="Metal_Hydrolase"/>
</dbReference>
<gene>
    <name evidence="8" type="primary">hydA</name>
    <name evidence="8" type="ORF">C9J12_12160</name>
</gene>
<comment type="PTM">
    <text evidence="5">Carbamylation allows a single lysine to coordinate two divalent metal cations.</text>
</comment>
<dbReference type="GO" id="GO:0046872">
    <property type="term" value="F:metal ion binding"/>
    <property type="evidence" value="ECO:0007669"/>
    <property type="project" value="UniProtKB-KW"/>
</dbReference>
<dbReference type="Proteomes" id="UP000240987">
    <property type="component" value="Unassembled WGS sequence"/>
</dbReference>
<dbReference type="InterPro" id="IPR006680">
    <property type="entry name" value="Amidohydro-rel"/>
</dbReference>
<dbReference type="Pfam" id="PF01979">
    <property type="entry name" value="Amidohydro_1"/>
    <property type="match status" value="1"/>
</dbReference>
<evidence type="ECO:0000256" key="6">
    <source>
        <dbReference type="SAM" id="MobiDB-lite"/>
    </source>
</evidence>
<dbReference type="PANTHER" id="PTHR11647:SF1">
    <property type="entry name" value="COLLAPSIN RESPONSE MEDIATOR PROTEIN"/>
    <property type="match status" value="1"/>
</dbReference>
<evidence type="ECO:0000313" key="9">
    <source>
        <dbReference type="Proteomes" id="UP000240987"/>
    </source>
</evidence>
<dbReference type="SUPFAM" id="SSF51556">
    <property type="entry name" value="Metallo-dependent hydrolases"/>
    <property type="match status" value="1"/>
</dbReference>
<dbReference type="InterPro" id="IPR011059">
    <property type="entry name" value="Metal-dep_hydrolase_composite"/>
</dbReference>
<dbReference type="SUPFAM" id="SSF51338">
    <property type="entry name" value="Composite domain of metallo-dependent hydrolases"/>
    <property type="match status" value="2"/>
</dbReference>
<dbReference type="GO" id="GO:0016812">
    <property type="term" value="F:hydrolase activity, acting on carbon-nitrogen (but not peptide) bonds, in cyclic amides"/>
    <property type="evidence" value="ECO:0007669"/>
    <property type="project" value="TreeGrafter"/>
</dbReference>
<name>A0A2T3JHC2_9GAMM</name>
<evidence type="ECO:0000256" key="5">
    <source>
        <dbReference type="PIRSR" id="PIRSR611778-50"/>
    </source>
</evidence>
<feature type="domain" description="Amidohydrolase-related" evidence="7">
    <location>
        <begin position="67"/>
        <end position="453"/>
    </location>
</feature>
<dbReference type="Gene3D" id="2.30.40.10">
    <property type="entry name" value="Urease, subunit C, domain 1"/>
    <property type="match status" value="1"/>
</dbReference>
<dbReference type="PANTHER" id="PTHR11647">
    <property type="entry name" value="HYDRANTOINASE/DIHYDROPYRIMIDINASE FAMILY MEMBER"/>
    <property type="match status" value="1"/>
</dbReference>
<evidence type="ECO:0000256" key="1">
    <source>
        <dbReference type="ARBA" id="ARBA00001947"/>
    </source>
</evidence>
<comment type="cofactor">
    <cofactor evidence="1">
        <name>Zn(2+)</name>
        <dbReference type="ChEBI" id="CHEBI:29105"/>
    </cofactor>
</comment>
<keyword evidence="3" id="KW-0479">Metal-binding</keyword>
<evidence type="ECO:0000256" key="3">
    <source>
        <dbReference type="ARBA" id="ARBA00022723"/>
    </source>
</evidence>
<comment type="caution">
    <text evidence="8">The sequence shown here is derived from an EMBL/GenBank/DDBJ whole genome shotgun (WGS) entry which is preliminary data.</text>
</comment>
<evidence type="ECO:0000259" key="7">
    <source>
        <dbReference type="Pfam" id="PF01979"/>
    </source>
</evidence>
<dbReference type="AlphaFoldDB" id="A0A2T3JHC2"/>
<proteinExistence type="inferred from homology"/>
<dbReference type="OrthoDB" id="5687299at2"/>
<feature type="compositionally biased region" description="Polar residues" evidence="6">
    <location>
        <begin position="479"/>
        <end position="492"/>
    </location>
</feature>
<dbReference type="EMBL" id="PYMJ01000010">
    <property type="protein sequence ID" value="PSU48360.1"/>
    <property type="molecule type" value="Genomic_DNA"/>
</dbReference>
<dbReference type="GO" id="GO:0005829">
    <property type="term" value="C:cytosol"/>
    <property type="evidence" value="ECO:0007669"/>
    <property type="project" value="TreeGrafter"/>
</dbReference>
<dbReference type="CDD" id="cd01314">
    <property type="entry name" value="D-HYD"/>
    <property type="match status" value="1"/>
</dbReference>
<keyword evidence="9" id="KW-1185">Reference proteome</keyword>
<feature type="modified residue" description="N6-carboxylysine" evidence="5">
    <location>
        <position position="169"/>
    </location>
</feature>
<dbReference type="RefSeq" id="WP_107242962.1">
    <property type="nucleotide sequence ID" value="NZ_PYMJ01000010.1"/>
</dbReference>
<feature type="region of interest" description="Disordered" evidence="6">
    <location>
        <begin position="479"/>
        <end position="498"/>
    </location>
</feature>
<dbReference type="InterPro" id="IPR011778">
    <property type="entry name" value="Hydantoinase/dihydroPyrase"/>
</dbReference>
<evidence type="ECO:0000313" key="8">
    <source>
        <dbReference type="EMBL" id="PSU48360.1"/>
    </source>
</evidence>
<reference evidence="8 9" key="1">
    <citation type="submission" date="2018-01" db="EMBL/GenBank/DDBJ databases">
        <title>Whole genome sequencing of Histamine producing bacteria.</title>
        <authorList>
            <person name="Butler K."/>
        </authorList>
    </citation>
    <scope>NUCLEOTIDE SEQUENCE [LARGE SCALE GENOMIC DNA]</scope>
    <source>
        <strain evidence="8 9">JCM 12947</strain>
    </source>
</reference>
<dbReference type="InterPro" id="IPR050378">
    <property type="entry name" value="Metallo-dep_Hydrolases_sf"/>
</dbReference>
<dbReference type="FunFam" id="3.20.20.140:FF:000174">
    <property type="entry name" value="Dihydropyrimidinase-related protein 2"/>
    <property type="match status" value="1"/>
</dbReference>
<protein>
    <submittedName>
        <fullName evidence="8">Dihydropyrimidinase</fullName>
    </submittedName>
</protein>
<dbReference type="Gene3D" id="3.20.20.140">
    <property type="entry name" value="Metal-dependent hydrolases"/>
    <property type="match status" value="1"/>
</dbReference>
<comment type="similarity">
    <text evidence="2">Belongs to the metallo-dependent hydrolases superfamily. Hydantoinase/dihydropyrimidinase family.</text>
</comment>
<organism evidence="8 9">
    <name type="scientific">Photobacterium frigidiphilum</name>
    <dbReference type="NCBI Taxonomy" id="264736"/>
    <lineage>
        <taxon>Bacteria</taxon>
        <taxon>Pseudomonadati</taxon>
        <taxon>Pseudomonadota</taxon>
        <taxon>Gammaproteobacteria</taxon>
        <taxon>Vibrionales</taxon>
        <taxon>Vibrionaceae</taxon>
        <taxon>Photobacterium</taxon>
    </lineage>
</organism>
<keyword evidence="4" id="KW-0378">Hydrolase</keyword>